<dbReference type="EMBL" id="CP036266">
    <property type="protein sequence ID" value="QDT24434.1"/>
    <property type="molecule type" value="Genomic_DNA"/>
</dbReference>
<evidence type="ECO:0008006" key="3">
    <source>
        <dbReference type="Google" id="ProtNLM"/>
    </source>
</evidence>
<keyword evidence="2" id="KW-1185">Reference proteome</keyword>
<dbReference type="RefSeq" id="WP_145193123.1">
    <property type="nucleotide sequence ID" value="NZ_CP036266.1"/>
</dbReference>
<protein>
    <recommendedName>
        <fullName evidence="3">DUF416 family protein</fullName>
    </recommendedName>
</protein>
<evidence type="ECO:0000313" key="1">
    <source>
        <dbReference type="EMBL" id="QDT24434.1"/>
    </source>
</evidence>
<dbReference type="AlphaFoldDB" id="A0A517PYJ4"/>
<proteinExistence type="predicted"/>
<dbReference type="InterPro" id="IPR023381">
    <property type="entry name" value="YP001051499.1-like_dom_sf"/>
</dbReference>
<accession>A0A517PYJ4</accession>
<dbReference type="Gene3D" id="1.20.1590.10">
    <property type="entry name" value="YP_001051499.1 domain like"/>
    <property type="match status" value="1"/>
</dbReference>
<evidence type="ECO:0000313" key="2">
    <source>
        <dbReference type="Proteomes" id="UP000320421"/>
    </source>
</evidence>
<dbReference type="Proteomes" id="UP000320421">
    <property type="component" value="Chromosome"/>
</dbReference>
<reference evidence="1 2" key="1">
    <citation type="submission" date="2019-02" db="EMBL/GenBank/DDBJ databases">
        <title>Deep-cultivation of Planctomycetes and their phenomic and genomic characterization uncovers novel biology.</title>
        <authorList>
            <person name="Wiegand S."/>
            <person name="Jogler M."/>
            <person name="Boedeker C."/>
            <person name="Pinto D."/>
            <person name="Vollmers J."/>
            <person name="Rivas-Marin E."/>
            <person name="Kohn T."/>
            <person name="Peeters S.H."/>
            <person name="Heuer A."/>
            <person name="Rast P."/>
            <person name="Oberbeckmann S."/>
            <person name="Bunk B."/>
            <person name="Jeske O."/>
            <person name="Meyerdierks A."/>
            <person name="Storesund J.E."/>
            <person name="Kallscheuer N."/>
            <person name="Luecker S."/>
            <person name="Lage O.M."/>
            <person name="Pohl T."/>
            <person name="Merkel B.J."/>
            <person name="Hornburger P."/>
            <person name="Mueller R.-W."/>
            <person name="Bruemmer F."/>
            <person name="Labrenz M."/>
            <person name="Spormann A.M."/>
            <person name="Op den Camp H."/>
            <person name="Overmann J."/>
            <person name="Amann R."/>
            <person name="Jetten M.S.M."/>
            <person name="Mascher T."/>
            <person name="Medema M.H."/>
            <person name="Devos D.P."/>
            <person name="Kaster A.-K."/>
            <person name="Ovreas L."/>
            <person name="Rohde M."/>
            <person name="Galperin M.Y."/>
            <person name="Jogler C."/>
        </authorList>
    </citation>
    <scope>NUCLEOTIDE SEQUENCE [LARGE SCALE GENOMIC DNA]</scope>
    <source>
        <strain evidence="1 2">HG66A1</strain>
    </source>
</reference>
<sequence>MKKQIHDFDDYSEFITKQLRTLRHFERCLFSVWCADHLLTLHADLLAENLSKSDLRILQDILNELWDALLSGIIPEKDQLNALEMDFMAIDDGWDTPMEGIHPVVSIVQQSVGMCILCCRRNDVGLAQTVSQSVIGSLECTIEESDTSYSPDTLFEQTQIQNEIEAQLDMTKHLKGEYELVPKLRMMFG</sequence>
<name>A0A517PYJ4_9PLAN</name>
<organism evidence="1 2">
    <name type="scientific">Gimesia chilikensis</name>
    <dbReference type="NCBI Taxonomy" id="2605989"/>
    <lineage>
        <taxon>Bacteria</taxon>
        <taxon>Pseudomonadati</taxon>
        <taxon>Planctomycetota</taxon>
        <taxon>Planctomycetia</taxon>
        <taxon>Planctomycetales</taxon>
        <taxon>Planctomycetaceae</taxon>
        <taxon>Gimesia</taxon>
    </lineage>
</organism>
<gene>
    <name evidence="1" type="ORF">HG66A1_62660</name>
</gene>